<feature type="domain" description="PI-PLC Y-box" evidence="1">
    <location>
        <begin position="180"/>
        <end position="243"/>
    </location>
</feature>
<dbReference type="InterPro" id="IPR011009">
    <property type="entry name" value="Kinase-like_dom_sf"/>
</dbReference>
<evidence type="ECO:0000313" key="3">
    <source>
        <dbReference type="Proteomes" id="UP000290909"/>
    </source>
</evidence>
<dbReference type="SUPFAM" id="SSF56112">
    <property type="entry name" value="Protein kinase-like (PK-like)"/>
    <property type="match status" value="1"/>
</dbReference>
<dbReference type="GO" id="GO:0006646">
    <property type="term" value="P:phosphatidylethanolamine biosynthetic process"/>
    <property type="evidence" value="ECO:0007669"/>
    <property type="project" value="TreeGrafter"/>
</dbReference>
<dbReference type="RefSeq" id="WP_035369348.1">
    <property type="nucleotide sequence ID" value="NZ_LR215050.1"/>
</dbReference>
<protein>
    <submittedName>
        <fullName evidence="2">CTP:phosphocholine cytidylyltransferase involved in choline phosphorylation for cell surface LPS epitopes</fullName>
    </submittedName>
</protein>
<keyword evidence="3" id="KW-1185">Reference proteome</keyword>
<dbReference type="GO" id="GO:0005737">
    <property type="term" value="C:cytoplasm"/>
    <property type="evidence" value="ECO:0007669"/>
    <property type="project" value="TreeGrafter"/>
</dbReference>
<dbReference type="PROSITE" id="PS50008">
    <property type="entry name" value="PIPLC_Y_DOMAIN"/>
    <property type="match status" value="1"/>
</dbReference>
<dbReference type="EMBL" id="LR215050">
    <property type="protein sequence ID" value="VEU82555.1"/>
    <property type="molecule type" value="Genomic_DNA"/>
</dbReference>
<dbReference type="GO" id="GO:0016779">
    <property type="term" value="F:nucleotidyltransferase activity"/>
    <property type="evidence" value="ECO:0007669"/>
    <property type="project" value="UniProtKB-KW"/>
</dbReference>
<organism evidence="2 3">
    <name type="scientific">Acholeplasma hippikon</name>
    <dbReference type="NCBI Taxonomy" id="264636"/>
    <lineage>
        <taxon>Bacteria</taxon>
        <taxon>Bacillati</taxon>
        <taxon>Mycoplasmatota</taxon>
        <taxon>Mollicutes</taxon>
        <taxon>Acholeplasmatales</taxon>
        <taxon>Acholeplasmataceae</taxon>
        <taxon>Acholeplasma</taxon>
    </lineage>
</organism>
<dbReference type="KEGG" id="ahk:NCTC10172_00572"/>
<dbReference type="GO" id="GO:0004305">
    <property type="term" value="F:ethanolamine kinase activity"/>
    <property type="evidence" value="ECO:0007669"/>
    <property type="project" value="TreeGrafter"/>
</dbReference>
<evidence type="ECO:0000313" key="2">
    <source>
        <dbReference type="EMBL" id="VEU82555.1"/>
    </source>
</evidence>
<dbReference type="AlphaFoldDB" id="A0A449BJB3"/>
<sequence>MLIEEQVLKNASDFFKVSSENIKVDHRLKGGMSNYTYLVYVLNEPYVIRIIGEKGEVLVNPKKEKDHLALVKDLGITSETLFLDVDTGAKISRYIDGEVLSGDITITDYMNVATTLKKLHQSKISGHDYELKDRLRSYEKLLTNRVSQKYYLLKLKWLKMYDEMYEKNEKVFCHGDAQRSNLIRTKEGIQLLDFEFSGMNDPYYDIASFGNISFEDSVRLLGYYLDKEPTFLELNKLKFYRMYQVLQWHIVATYKDEVGLSEKLHLDFKMIAEKYLNMAEQFYFEIME</sequence>
<dbReference type="CDD" id="cd05151">
    <property type="entry name" value="ChoK-like"/>
    <property type="match status" value="1"/>
</dbReference>
<dbReference type="STRING" id="1408416.GCA_000702765_00912"/>
<dbReference type="Gene3D" id="3.90.1200.10">
    <property type="match status" value="1"/>
</dbReference>
<dbReference type="InterPro" id="IPR001711">
    <property type="entry name" value="PLipase_C_Pinositol-sp_Y"/>
</dbReference>
<dbReference type="PANTHER" id="PTHR22603">
    <property type="entry name" value="CHOLINE/ETHANOALAMINE KINASE"/>
    <property type="match status" value="1"/>
</dbReference>
<dbReference type="PANTHER" id="PTHR22603:SF66">
    <property type="entry name" value="ETHANOLAMINE KINASE"/>
    <property type="match status" value="1"/>
</dbReference>
<proteinExistence type="predicted"/>
<keyword evidence="2" id="KW-0548">Nucleotidyltransferase</keyword>
<evidence type="ECO:0000259" key="1">
    <source>
        <dbReference type="PROSITE" id="PS50008"/>
    </source>
</evidence>
<dbReference type="Pfam" id="PF01633">
    <property type="entry name" value="Choline_kinase"/>
    <property type="match status" value="1"/>
</dbReference>
<dbReference type="Gene3D" id="3.30.200.20">
    <property type="entry name" value="Phosphorylase Kinase, domain 1"/>
    <property type="match status" value="1"/>
</dbReference>
<keyword evidence="2" id="KW-0808">Transferase</keyword>
<dbReference type="GO" id="GO:0035556">
    <property type="term" value="P:intracellular signal transduction"/>
    <property type="evidence" value="ECO:0007669"/>
    <property type="project" value="InterPro"/>
</dbReference>
<dbReference type="GO" id="GO:0004435">
    <property type="term" value="F:phosphatidylinositol-4,5-bisphosphate phospholipase C activity"/>
    <property type="evidence" value="ECO:0007669"/>
    <property type="project" value="InterPro"/>
</dbReference>
<name>A0A449BJB3_9MOLU</name>
<reference evidence="2 3" key="1">
    <citation type="submission" date="2019-01" db="EMBL/GenBank/DDBJ databases">
        <authorList>
            <consortium name="Pathogen Informatics"/>
        </authorList>
    </citation>
    <scope>NUCLEOTIDE SEQUENCE [LARGE SCALE GENOMIC DNA]</scope>
    <source>
        <strain evidence="2 3">NCTC10172</strain>
    </source>
</reference>
<dbReference type="Proteomes" id="UP000290909">
    <property type="component" value="Chromosome"/>
</dbReference>
<gene>
    <name evidence="2" type="ORF">NCTC10172_00572</name>
</gene>
<accession>A0A449BJB3</accession>